<protein>
    <submittedName>
        <fullName evidence="1">Uncharacterized protein</fullName>
    </submittedName>
</protein>
<dbReference type="EMBL" id="VSSQ01016181">
    <property type="protein sequence ID" value="MPM57268.1"/>
    <property type="molecule type" value="Genomic_DNA"/>
</dbReference>
<evidence type="ECO:0000313" key="1">
    <source>
        <dbReference type="EMBL" id="MPM57268.1"/>
    </source>
</evidence>
<name>A0A645AWW2_9ZZZZ</name>
<proteinExistence type="predicted"/>
<reference evidence="1" key="1">
    <citation type="submission" date="2019-08" db="EMBL/GenBank/DDBJ databases">
        <authorList>
            <person name="Kucharzyk K."/>
            <person name="Murdoch R.W."/>
            <person name="Higgins S."/>
            <person name="Loffler F."/>
        </authorList>
    </citation>
    <scope>NUCLEOTIDE SEQUENCE</scope>
</reference>
<gene>
    <name evidence="1" type="ORF">SDC9_104090</name>
</gene>
<comment type="caution">
    <text evidence="1">The sequence shown here is derived from an EMBL/GenBank/DDBJ whole genome shotgun (WGS) entry which is preliminary data.</text>
</comment>
<dbReference type="AlphaFoldDB" id="A0A645AWW2"/>
<organism evidence="1">
    <name type="scientific">bioreactor metagenome</name>
    <dbReference type="NCBI Taxonomy" id="1076179"/>
    <lineage>
        <taxon>unclassified sequences</taxon>
        <taxon>metagenomes</taxon>
        <taxon>ecological metagenomes</taxon>
    </lineage>
</organism>
<sequence length="135" mass="15065">MTQDLLALLEDGRESLGLPNWLQMDNLPERGDGISLQMEKRPKVLTKYITGKSKNQASFAVLARTVMKEQTSVPNLKATDWLEAIGALFSGMERFVLSEKRIITRGEVTSPSIVGKQTDGQITYSITVEITYTEE</sequence>
<accession>A0A645AWW2</accession>